<keyword evidence="1 3" id="KW-0963">Cytoplasm</keyword>
<dbReference type="GO" id="GO:0016783">
    <property type="term" value="F:sulfurtransferase activity"/>
    <property type="evidence" value="ECO:0007669"/>
    <property type="project" value="InterPro"/>
</dbReference>
<keyword evidence="4" id="KW-0808">Transferase</keyword>
<dbReference type="PANTHER" id="PTHR30592:SF1">
    <property type="entry name" value="SULFUR CARRIER PROTEIN FDHD"/>
    <property type="match status" value="1"/>
</dbReference>
<accession>A0A5Q2QDL0</accession>
<evidence type="ECO:0000256" key="2">
    <source>
        <dbReference type="ARBA" id="ARBA00023150"/>
    </source>
</evidence>
<dbReference type="SUPFAM" id="SSF53927">
    <property type="entry name" value="Cytidine deaminase-like"/>
    <property type="match status" value="1"/>
</dbReference>
<keyword evidence="5" id="KW-1185">Reference proteome</keyword>
<dbReference type="InterPro" id="IPR016193">
    <property type="entry name" value="Cytidine_deaminase-like"/>
</dbReference>
<evidence type="ECO:0000256" key="3">
    <source>
        <dbReference type="HAMAP-Rule" id="MF_00187"/>
    </source>
</evidence>
<dbReference type="NCBIfam" id="TIGR00129">
    <property type="entry name" value="fdhD_narQ"/>
    <property type="match status" value="1"/>
</dbReference>
<dbReference type="Proteomes" id="UP000388235">
    <property type="component" value="Chromosome"/>
</dbReference>
<name>A0A5Q2QDL0_9GAMM</name>
<gene>
    <name evidence="3 4" type="primary">fdhD</name>
    <name evidence="4" type="ORF">GH975_07635</name>
</gene>
<comment type="function">
    <text evidence="3">Required for formate dehydrogenase (FDH) activity. Acts as a sulfur carrier protein that transfers sulfur from IscS to the molybdenum cofactor prior to its insertion into FDH.</text>
</comment>
<dbReference type="RefSeq" id="WP_153713955.1">
    <property type="nucleotide sequence ID" value="NZ_CP045871.1"/>
</dbReference>
<dbReference type="KEGG" id="llp:GH975_07635"/>
<comment type="similarity">
    <text evidence="3">Belongs to the FdhD family.</text>
</comment>
<keyword evidence="2 3" id="KW-0501">Molybdenum cofactor biosynthesis</keyword>
<evidence type="ECO:0000313" key="5">
    <source>
        <dbReference type="Proteomes" id="UP000388235"/>
    </source>
</evidence>
<dbReference type="PANTHER" id="PTHR30592">
    <property type="entry name" value="FORMATE DEHYDROGENASE"/>
    <property type="match status" value="1"/>
</dbReference>
<feature type="binding site" evidence="3">
    <location>
        <begin position="236"/>
        <end position="241"/>
    </location>
    <ligand>
        <name>Mo-bis(molybdopterin guanine dinucleotide)</name>
        <dbReference type="ChEBI" id="CHEBI:60539"/>
    </ligand>
</feature>
<reference evidence="4 5" key="1">
    <citation type="submission" date="2019-11" db="EMBL/GenBank/DDBJ databases">
        <authorList>
            <person name="Khan S.A."/>
            <person name="Jeon C.O."/>
            <person name="Chun B.H."/>
        </authorList>
    </citation>
    <scope>NUCLEOTIDE SEQUENCE [LARGE SCALE GENOMIC DNA]</scope>
    <source>
        <strain evidence="4 5">IMCC 1097</strain>
    </source>
</reference>
<dbReference type="GO" id="GO:0005737">
    <property type="term" value="C:cytoplasm"/>
    <property type="evidence" value="ECO:0007669"/>
    <property type="project" value="UniProtKB-SubCell"/>
</dbReference>
<evidence type="ECO:0000313" key="4">
    <source>
        <dbReference type="EMBL" id="QGG80451.1"/>
    </source>
</evidence>
<comment type="subcellular location">
    <subcellularLocation>
        <location evidence="3">Cytoplasm</location>
    </subcellularLocation>
</comment>
<dbReference type="EMBL" id="CP045871">
    <property type="protein sequence ID" value="QGG80451.1"/>
    <property type="molecule type" value="Genomic_DNA"/>
</dbReference>
<dbReference type="HAMAP" id="MF_00187">
    <property type="entry name" value="FdhD"/>
    <property type="match status" value="1"/>
</dbReference>
<proteinExistence type="inferred from homology"/>
<protein>
    <recommendedName>
        <fullName evidence="3">Sulfur carrier protein FdhD</fullName>
    </recommendedName>
</protein>
<feature type="active site" description="Cysteine persulfide intermediate" evidence="3">
    <location>
        <position position="102"/>
    </location>
</feature>
<evidence type="ECO:0000256" key="1">
    <source>
        <dbReference type="ARBA" id="ARBA00022490"/>
    </source>
</evidence>
<dbReference type="Gene3D" id="3.40.140.10">
    <property type="entry name" value="Cytidine Deaminase, domain 2"/>
    <property type="match status" value="1"/>
</dbReference>
<dbReference type="Pfam" id="PF02634">
    <property type="entry name" value="FdhD-NarQ"/>
    <property type="match status" value="1"/>
</dbReference>
<dbReference type="GO" id="GO:0006777">
    <property type="term" value="P:Mo-molybdopterin cofactor biosynthetic process"/>
    <property type="evidence" value="ECO:0007669"/>
    <property type="project" value="UniProtKB-UniRule"/>
</dbReference>
<dbReference type="AlphaFoldDB" id="A0A5Q2QDL0"/>
<sequence>MTTHAWVTQGDQTRPDAVVDECAVALEYNGISHAVMMATPRDLADFATGFSLSEGIVDNREQIYQIDIDRCDRGVTVAIEVAGAAFDRIKRRRRQMTGRSGCGLCGTESLAEAIRPIQKVSPVSVSADAIEVAISHLREHQVDGQATGASHVAAWAEADGRIVLAREDVGRHNALDKLIGAGAGAGAGFALISSRASYEMVHKACAAGIGALVAVSAPTSLAIDIAADAGLTLIGFARPGRYQTYGTLLRSAQ</sequence>
<dbReference type="InterPro" id="IPR003786">
    <property type="entry name" value="FdhD"/>
</dbReference>
<organism evidence="4 5">
    <name type="scientific">Litorivicinus lipolyticus</name>
    <dbReference type="NCBI Taxonomy" id="418701"/>
    <lineage>
        <taxon>Bacteria</taxon>
        <taxon>Pseudomonadati</taxon>
        <taxon>Pseudomonadota</taxon>
        <taxon>Gammaproteobacteria</taxon>
        <taxon>Oceanospirillales</taxon>
        <taxon>Litorivicinaceae</taxon>
        <taxon>Litorivicinus</taxon>
    </lineage>
</organism>
<dbReference type="GO" id="GO:0097163">
    <property type="term" value="F:sulfur carrier activity"/>
    <property type="evidence" value="ECO:0007669"/>
    <property type="project" value="UniProtKB-UniRule"/>
</dbReference>
<dbReference type="OrthoDB" id="3197277at2"/>
<dbReference type="PIRSF" id="PIRSF015626">
    <property type="entry name" value="FdhD"/>
    <property type="match status" value="1"/>
</dbReference>
<dbReference type="Gene3D" id="3.10.20.10">
    <property type="match status" value="1"/>
</dbReference>